<gene>
    <name evidence="1" type="ORF">Ciccas_012110</name>
</gene>
<dbReference type="EMBL" id="JBJKFK010004029">
    <property type="protein sequence ID" value="KAL3309345.1"/>
    <property type="molecule type" value="Genomic_DNA"/>
</dbReference>
<sequence>MLIVMTVDDMNQVQRDINFSRLAMQSTFCLQMEHYLLKSILRDLFRNSFTWKPNRKFGFLILNFVRYYMYPPAPDSDLVRFNYFSFSIF</sequence>
<proteinExistence type="predicted"/>
<name>A0ABD2PPD6_9PLAT</name>
<reference evidence="1 2" key="1">
    <citation type="submission" date="2024-11" db="EMBL/GenBank/DDBJ databases">
        <title>Adaptive evolution of stress response genes in parasites aligns with host niche diversity.</title>
        <authorList>
            <person name="Hahn C."/>
            <person name="Resl P."/>
        </authorList>
    </citation>
    <scope>NUCLEOTIDE SEQUENCE [LARGE SCALE GENOMIC DNA]</scope>
    <source>
        <strain evidence="1">EGGRZ-B1_66</strain>
        <tissue evidence="1">Body</tissue>
    </source>
</reference>
<accession>A0ABD2PPD6</accession>
<evidence type="ECO:0000313" key="2">
    <source>
        <dbReference type="Proteomes" id="UP001626550"/>
    </source>
</evidence>
<keyword evidence="2" id="KW-1185">Reference proteome</keyword>
<organism evidence="1 2">
    <name type="scientific">Cichlidogyrus casuarinus</name>
    <dbReference type="NCBI Taxonomy" id="1844966"/>
    <lineage>
        <taxon>Eukaryota</taxon>
        <taxon>Metazoa</taxon>
        <taxon>Spiralia</taxon>
        <taxon>Lophotrochozoa</taxon>
        <taxon>Platyhelminthes</taxon>
        <taxon>Monogenea</taxon>
        <taxon>Monopisthocotylea</taxon>
        <taxon>Dactylogyridea</taxon>
        <taxon>Ancyrocephalidae</taxon>
        <taxon>Cichlidogyrus</taxon>
    </lineage>
</organism>
<protein>
    <submittedName>
        <fullName evidence="1">Uncharacterized protein</fullName>
    </submittedName>
</protein>
<dbReference type="AlphaFoldDB" id="A0ABD2PPD6"/>
<dbReference type="Proteomes" id="UP001626550">
    <property type="component" value="Unassembled WGS sequence"/>
</dbReference>
<comment type="caution">
    <text evidence="1">The sequence shown here is derived from an EMBL/GenBank/DDBJ whole genome shotgun (WGS) entry which is preliminary data.</text>
</comment>
<evidence type="ECO:0000313" key="1">
    <source>
        <dbReference type="EMBL" id="KAL3309345.1"/>
    </source>
</evidence>